<reference evidence="1 2" key="1">
    <citation type="submission" date="2016-10" db="EMBL/GenBank/DDBJ databases">
        <authorList>
            <person name="de Groot N.N."/>
        </authorList>
    </citation>
    <scope>NUCLEOTIDE SEQUENCE [LARGE SCALE GENOMIC DNA]</scope>
    <source>
        <strain evidence="1 2">CGMCC 1.6848</strain>
    </source>
</reference>
<keyword evidence="2" id="KW-1185">Reference proteome</keyword>
<protein>
    <submittedName>
        <fullName evidence="1">Uncharacterized protein</fullName>
    </submittedName>
</protein>
<dbReference type="Proteomes" id="UP000199040">
    <property type="component" value="Unassembled WGS sequence"/>
</dbReference>
<accession>A0A1I3G7J9</accession>
<dbReference type="STRING" id="442341.SAMN04487959_1276"/>
<name>A0A1I3G7J9_9GAMM</name>
<dbReference type="EMBL" id="FOPY01000027">
    <property type="protein sequence ID" value="SFI19131.1"/>
    <property type="molecule type" value="Genomic_DNA"/>
</dbReference>
<evidence type="ECO:0000313" key="2">
    <source>
        <dbReference type="Proteomes" id="UP000199040"/>
    </source>
</evidence>
<evidence type="ECO:0000313" key="1">
    <source>
        <dbReference type="EMBL" id="SFI19131.1"/>
    </source>
</evidence>
<dbReference type="AlphaFoldDB" id="A0A1I3G7J9"/>
<dbReference type="RefSeq" id="WP_092850399.1">
    <property type="nucleotide sequence ID" value="NZ_FOPY01000027.1"/>
</dbReference>
<organism evidence="1 2">
    <name type="scientific">Modicisalibacter xianhensis</name>
    <dbReference type="NCBI Taxonomy" id="442341"/>
    <lineage>
        <taxon>Bacteria</taxon>
        <taxon>Pseudomonadati</taxon>
        <taxon>Pseudomonadota</taxon>
        <taxon>Gammaproteobacteria</taxon>
        <taxon>Oceanospirillales</taxon>
        <taxon>Halomonadaceae</taxon>
        <taxon>Modicisalibacter</taxon>
    </lineage>
</organism>
<proteinExistence type="predicted"/>
<gene>
    <name evidence="1" type="ORF">SAMN04487959_1276</name>
</gene>
<sequence length="132" mass="14797">MNLCALSVEVHFYWEKKDTGRRYVPVCYLDGYPVSLDFDLVRMDKATLNAAGSGCLYGELEPGDWCVRSEYLVPAEDLDDYLYFSLSDFLSRDGSLEISAMERFLAHAVATQVHTLNQTGPTEQGETREGGP</sequence>